<protein>
    <submittedName>
        <fullName evidence="2">DUF2079 domain-containing protein</fullName>
    </submittedName>
</protein>
<feature type="transmembrane region" description="Helical" evidence="1">
    <location>
        <begin position="311"/>
        <end position="333"/>
    </location>
</feature>
<evidence type="ECO:0000313" key="3">
    <source>
        <dbReference type="Proteomes" id="UP001501470"/>
    </source>
</evidence>
<feature type="transmembrane region" description="Helical" evidence="1">
    <location>
        <begin position="238"/>
        <end position="260"/>
    </location>
</feature>
<feature type="transmembrane region" description="Helical" evidence="1">
    <location>
        <begin position="379"/>
        <end position="399"/>
    </location>
</feature>
<dbReference type="InterPro" id="IPR018650">
    <property type="entry name" value="STSV1_Orf64"/>
</dbReference>
<organism evidence="2 3">
    <name type="scientific">Dactylosporangium maewongense</name>
    <dbReference type="NCBI Taxonomy" id="634393"/>
    <lineage>
        <taxon>Bacteria</taxon>
        <taxon>Bacillati</taxon>
        <taxon>Actinomycetota</taxon>
        <taxon>Actinomycetes</taxon>
        <taxon>Micromonosporales</taxon>
        <taxon>Micromonosporaceae</taxon>
        <taxon>Dactylosporangium</taxon>
    </lineage>
</organism>
<sequence>MTSSGAVTAVSDAVVPARRATGSAHRVAVAAIVVAAALCYSVLALNRFRTWRSSTYDLVIFDQAVRSYAQGHLPVAIVKGVHNGFGPHFSVLGDHVSPLLVLLAPLYLVYDDPRTLLVAQAVLLAGAVVPLWRFTHRELGVTAAHGVAVAYALSWPVAGAVGFDFHEVAFAPLLFAVLFDQLSAYRHGCGRRRHVALACAALLLVKEDMGLALAGVGVCLLLPPLLPQRGRPRRRGDVLLGLGCLLGGPAYTVLATQVVIPAFGGRSDYYWSYDHFGPTVPAVLWHVVSQPGDALYTFFNPATKTHTMLMLLAFAGLTPLVSPYLAVTLPLIAERMLSESPGWWDTGAHYNAFVVVPLLCAGVDGAARIARHRRMRRSGTVWTAVVVVAAVLALPGSAFGQLARPSQWRWTDDMRAMEHAAAQVPDGALVETASSLGPRLSSRTQVLLWDRIPRWAPWVVADVARPQFPFCGLDDQRARVDLLQGSGYRVVFRERDFVVLHNPDAVPRLTAPPAPPCGGS</sequence>
<keyword evidence="1" id="KW-1133">Transmembrane helix</keyword>
<comment type="caution">
    <text evidence="2">The sequence shown here is derived from an EMBL/GenBank/DDBJ whole genome shotgun (WGS) entry which is preliminary data.</text>
</comment>
<name>A0ABN1ZQN2_9ACTN</name>
<keyword evidence="3" id="KW-1185">Reference proteome</keyword>
<dbReference type="EMBL" id="BAAAQD010000001">
    <property type="protein sequence ID" value="GAA1502322.1"/>
    <property type="molecule type" value="Genomic_DNA"/>
</dbReference>
<accession>A0ABN1ZQN2</accession>
<evidence type="ECO:0000256" key="1">
    <source>
        <dbReference type="SAM" id="Phobius"/>
    </source>
</evidence>
<dbReference type="Proteomes" id="UP001501470">
    <property type="component" value="Unassembled WGS sequence"/>
</dbReference>
<feature type="transmembrane region" description="Helical" evidence="1">
    <location>
        <begin position="27"/>
        <end position="45"/>
    </location>
</feature>
<feature type="transmembrane region" description="Helical" evidence="1">
    <location>
        <begin position="116"/>
        <end position="132"/>
    </location>
</feature>
<feature type="transmembrane region" description="Helical" evidence="1">
    <location>
        <begin position="209"/>
        <end position="226"/>
    </location>
</feature>
<proteinExistence type="predicted"/>
<dbReference type="RefSeq" id="WP_344500598.1">
    <property type="nucleotide sequence ID" value="NZ_BAAAQD010000001.1"/>
</dbReference>
<evidence type="ECO:0000313" key="2">
    <source>
        <dbReference type="EMBL" id="GAA1502322.1"/>
    </source>
</evidence>
<feature type="transmembrane region" description="Helical" evidence="1">
    <location>
        <begin position="139"/>
        <end position="158"/>
    </location>
</feature>
<reference evidence="2 3" key="1">
    <citation type="journal article" date="2019" name="Int. J. Syst. Evol. Microbiol.">
        <title>The Global Catalogue of Microorganisms (GCM) 10K type strain sequencing project: providing services to taxonomists for standard genome sequencing and annotation.</title>
        <authorList>
            <consortium name="The Broad Institute Genomics Platform"/>
            <consortium name="The Broad Institute Genome Sequencing Center for Infectious Disease"/>
            <person name="Wu L."/>
            <person name="Ma J."/>
        </authorList>
    </citation>
    <scope>NUCLEOTIDE SEQUENCE [LARGE SCALE GENOMIC DNA]</scope>
    <source>
        <strain evidence="2 3">JCM 15933</strain>
    </source>
</reference>
<keyword evidence="1" id="KW-0472">Membrane</keyword>
<keyword evidence="1" id="KW-0812">Transmembrane</keyword>
<feature type="transmembrane region" description="Helical" evidence="1">
    <location>
        <begin position="348"/>
        <end position="367"/>
    </location>
</feature>
<dbReference type="Pfam" id="PF09852">
    <property type="entry name" value="DUF2079"/>
    <property type="match status" value="1"/>
</dbReference>
<gene>
    <name evidence="2" type="ORF">GCM10009827_013610</name>
</gene>